<dbReference type="Proteomes" id="UP001303046">
    <property type="component" value="Unassembled WGS sequence"/>
</dbReference>
<keyword evidence="2" id="KW-1185">Reference proteome</keyword>
<gene>
    <name evidence="1" type="primary">Necator_chrX.g25699</name>
    <name evidence="1" type="ORF">RB195_025533</name>
</gene>
<proteinExistence type="predicted"/>
<dbReference type="EMBL" id="JAVFWL010000006">
    <property type="protein sequence ID" value="KAK6765678.1"/>
    <property type="molecule type" value="Genomic_DNA"/>
</dbReference>
<accession>A0ABR1ESX2</accession>
<sequence>MFATLQETSIRDRPVISMENYIIYCYDADERKVVVGIDATAKIGLEQQSYVPRIWHYPAERTSCNGDHVVDFCEQTSLIIASTFKRNHRLHQLMRQGSFFLTPEGQREDEDYQTSARLNSDEEHSSVEHPKYRAVWDIVFDSHHRLVLLSFKTYMR</sequence>
<name>A0ABR1ESX2_NECAM</name>
<organism evidence="1 2">
    <name type="scientific">Necator americanus</name>
    <name type="common">Human hookworm</name>
    <dbReference type="NCBI Taxonomy" id="51031"/>
    <lineage>
        <taxon>Eukaryota</taxon>
        <taxon>Metazoa</taxon>
        <taxon>Ecdysozoa</taxon>
        <taxon>Nematoda</taxon>
        <taxon>Chromadorea</taxon>
        <taxon>Rhabditida</taxon>
        <taxon>Rhabditina</taxon>
        <taxon>Rhabditomorpha</taxon>
        <taxon>Strongyloidea</taxon>
        <taxon>Ancylostomatidae</taxon>
        <taxon>Bunostominae</taxon>
        <taxon>Necator</taxon>
    </lineage>
</organism>
<protein>
    <submittedName>
        <fullName evidence="1">Uncharacterized protein</fullName>
    </submittedName>
</protein>
<evidence type="ECO:0000313" key="2">
    <source>
        <dbReference type="Proteomes" id="UP001303046"/>
    </source>
</evidence>
<reference evidence="1 2" key="1">
    <citation type="submission" date="2023-08" db="EMBL/GenBank/DDBJ databases">
        <title>A Necator americanus chromosomal reference genome.</title>
        <authorList>
            <person name="Ilik V."/>
            <person name="Petrzelkova K.J."/>
            <person name="Pardy F."/>
            <person name="Fuh T."/>
            <person name="Niatou-Singa F.S."/>
            <person name="Gouil Q."/>
            <person name="Baker L."/>
            <person name="Ritchie M.E."/>
            <person name="Jex A.R."/>
            <person name="Gazzola D."/>
            <person name="Li H."/>
            <person name="Toshio Fujiwara R."/>
            <person name="Zhan B."/>
            <person name="Aroian R.V."/>
            <person name="Pafco B."/>
            <person name="Schwarz E.M."/>
        </authorList>
    </citation>
    <scope>NUCLEOTIDE SEQUENCE [LARGE SCALE GENOMIC DNA]</scope>
    <source>
        <strain evidence="1 2">Aroian</strain>
        <tissue evidence="1">Whole animal</tissue>
    </source>
</reference>
<comment type="caution">
    <text evidence="1">The sequence shown here is derived from an EMBL/GenBank/DDBJ whole genome shotgun (WGS) entry which is preliminary data.</text>
</comment>
<evidence type="ECO:0000313" key="1">
    <source>
        <dbReference type="EMBL" id="KAK6765678.1"/>
    </source>
</evidence>